<dbReference type="EMBL" id="JAVDDT010000002">
    <property type="protein sequence ID" value="MDQ2069288.1"/>
    <property type="molecule type" value="Genomic_DNA"/>
</dbReference>
<dbReference type="RefSeq" id="WP_306727772.1">
    <property type="nucleotide sequence ID" value="NZ_JAVDDT010000002.1"/>
</dbReference>
<reference evidence="1 2" key="1">
    <citation type="submission" date="2023-08" db="EMBL/GenBank/DDBJ databases">
        <title>Whole-genome sequencing of halo(alkali)philic microorganisms from hypersaline lakes.</title>
        <authorList>
            <person name="Sorokin D.Y."/>
            <person name="Abbas B."/>
            <person name="Merkel A.Y."/>
        </authorList>
    </citation>
    <scope>NUCLEOTIDE SEQUENCE [LARGE SCALE GENOMIC DNA]</scope>
    <source>
        <strain evidence="1 2">AB-CW4</strain>
    </source>
</reference>
<evidence type="ECO:0000313" key="2">
    <source>
        <dbReference type="Proteomes" id="UP001239019"/>
    </source>
</evidence>
<organism evidence="1 2">
    <name type="scientific">Natronospira bacteriovora</name>
    <dbReference type="NCBI Taxonomy" id="3069753"/>
    <lineage>
        <taxon>Bacteria</taxon>
        <taxon>Pseudomonadati</taxon>
        <taxon>Pseudomonadota</taxon>
        <taxon>Gammaproteobacteria</taxon>
        <taxon>Natronospirales</taxon>
        <taxon>Natronospiraceae</taxon>
        <taxon>Natronospira</taxon>
    </lineage>
</organism>
<keyword evidence="2" id="KW-1185">Reference proteome</keyword>
<comment type="caution">
    <text evidence="1">The sequence shown here is derived from an EMBL/GenBank/DDBJ whole genome shotgun (WGS) entry which is preliminary data.</text>
</comment>
<dbReference type="Pfam" id="PF11753">
    <property type="entry name" value="DUF3310"/>
    <property type="match status" value="1"/>
</dbReference>
<evidence type="ECO:0000313" key="1">
    <source>
        <dbReference type="EMBL" id="MDQ2069288.1"/>
    </source>
</evidence>
<name>A0ABU0W5I3_9GAMM</name>
<accession>A0ABU0W5I3</accession>
<dbReference type="Proteomes" id="UP001239019">
    <property type="component" value="Unassembled WGS sequence"/>
</dbReference>
<protein>
    <submittedName>
        <fullName evidence="1">DUF3310 domain-containing protein</fullName>
    </submittedName>
</protein>
<gene>
    <name evidence="1" type="ORF">RBH19_05340</name>
</gene>
<proteinExistence type="predicted"/>
<dbReference type="InterPro" id="IPR021739">
    <property type="entry name" value="SaV-like"/>
</dbReference>
<sequence length="143" mass="15927">MSIRQQPHYAHGIQPLEYMESRFNQKEMRGFLAGNVIKYVSRFALKDGVKDLQKALDYLERLIRHEGGCPDSDRTADFKRFKDAHPLAPGIYICGLTNGGLAPAFWNGKQFSGDLPVGVTVSCFLPVRLHSAPDLAAKGARHD</sequence>